<dbReference type="AlphaFoldDB" id="A0A2T0RDV0"/>
<dbReference type="RefSeq" id="WP_106131176.1">
    <property type="nucleotide sequence ID" value="NZ_PVZG01000035.1"/>
</dbReference>
<keyword evidence="1" id="KW-0812">Transmembrane</keyword>
<evidence type="ECO:0000313" key="2">
    <source>
        <dbReference type="EMBL" id="PRY19331.1"/>
    </source>
</evidence>
<organism evidence="2 3">
    <name type="scientific">Pseudosporangium ferrugineum</name>
    <dbReference type="NCBI Taxonomy" id="439699"/>
    <lineage>
        <taxon>Bacteria</taxon>
        <taxon>Bacillati</taxon>
        <taxon>Actinomycetota</taxon>
        <taxon>Actinomycetes</taxon>
        <taxon>Micromonosporales</taxon>
        <taxon>Micromonosporaceae</taxon>
        <taxon>Pseudosporangium</taxon>
    </lineage>
</organism>
<name>A0A2T0RDV0_9ACTN</name>
<gene>
    <name evidence="2" type="ORF">CLV70_13535</name>
</gene>
<reference evidence="2 3" key="1">
    <citation type="submission" date="2018-03" db="EMBL/GenBank/DDBJ databases">
        <title>Genomic Encyclopedia of Archaeal and Bacterial Type Strains, Phase II (KMG-II): from individual species to whole genera.</title>
        <authorList>
            <person name="Goeker M."/>
        </authorList>
    </citation>
    <scope>NUCLEOTIDE SEQUENCE [LARGE SCALE GENOMIC DNA]</scope>
    <source>
        <strain evidence="2 3">DSM 45348</strain>
    </source>
</reference>
<accession>A0A2T0RDV0</accession>
<dbReference type="Proteomes" id="UP000239209">
    <property type="component" value="Unassembled WGS sequence"/>
</dbReference>
<evidence type="ECO:0000313" key="3">
    <source>
        <dbReference type="Proteomes" id="UP000239209"/>
    </source>
</evidence>
<feature type="transmembrane region" description="Helical" evidence="1">
    <location>
        <begin position="44"/>
        <end position="65"/>
    </location>
</feature>
<keyword evidence="1" id="KW-0472">Membrane</keyword>
<keyword evidence="1" id="KW-1133">Transmembrane helix</keyword>
<comment type="caution">
    <text evidence="2">The sequence shown here is derived from an EMBL/GenBank/DDBJ whole genome shotgun (WGS) entry which is preliminary data.</text>
</comment>
<keyword evidence="3" id="KW-1185">Reference proteome</keyword>
<proteinExistence type="predicted"/>
<dbReference type="EMBL" id="PVZG01000035">
    <property type="protein sequence ID" value="PRY19331.1"/>
    <property type="molecule type" value="Genomic_DNA"/>
</dbReference>
<protein>
    <submittedName>
        <fullName evidence="2">Uncharacterized protein</fullName>
    </submittedName>
</protein>
<evidence type="ECO:0000256" key="1">
    <source>
        <dbReference type="SAM" id="Phobius"/>
    </source>
</evidence>
<sequence length="66" mass="7019">MTTNASVLNDIPHWEVGTRATPTPYPTAPKPAPHQLLEILTDPAVIRLGYLAAALTTISLTVTALL</sequence>